<feature type="compositionally biased region" description="Acidic residues" evidence="6">
    <location>
        <begin position="520"/>
        <end position="529"/>
    </location>
</feature>
<keyword evidence="2 7" id="KW-0812">Transmembrane</keyword>
<evidence type="ECO:0000256" key="7">
    <source>
        <dbReference type="SAM" id="Phobius"/>
    </source>
</evidence>
<feature type="transmembrane region" description="Helical" evidence="7">
    <location>
        <begin position="469"/>
        <end position="487"/>
    </location>
</feature>
<dbReference type="InterPro" id="IPR023494">
    <property type="entry name" value="Cyt_c_bgen_Ccs1/CcsB/ResB"/>
</dbReference>
<feature type="transmembrane region" description="Helical" evidence="7">
    <location>
        <begin position="48"/>
        <end position="65"/>
    </location>
</feature>
<protein>
    <submittedName>
        <fullName evidence="9">Cytochrome c biogenesis protein CcsB</fullName>
    </submittedName>
</protein>
<evidence type="ECO:0000256" key="1">
    <source>
        <dbReference type="ARBA" id="ARBA00004141"/>
    </source>
</evidence>
<feature type="region of interest" description="Disordered" evidence="6">
    <location>
        <begin position="514"/>
        <end position="560"/>
    </location>
</feature>
<dbReference type="RefSeq" id="WP_246535701.1">
    <property type="nucleotide sequence ID" value="NZ_BAAAHS010000138.1"/>
</dbReference>
<evidence type="ECO:0000313" key="10">
    <source>
        <dbReference type="Proteomes" id="UP000679307"/>
    </source>
</evidence>
<keyword evidence="10" id="KW-1185">Reference proteome</keyword>
<dbReference type="Proteomes" id="UP000679307">
    <property type="component" value="Chromosome"/>
</dbReference>
<reference evidence="9 10" key="1">
    <citation type="submission" date="2021-05" db="EMBL/GenBank/DDBJ databases">
        <title>Complete genome of Nocardioides aquaticus KCTC 9944T isolated from meromictic and hypersaline Ekho Lake, Antarctica.</title>
        <authorList>
            <person name="Hwang K."/>
            <person name="Kim K.M."/>
            <person name="Choe H."/>
        </authorList>
    </citation>
    <scope>NUCLEOTIDE SEQUENCE [LARGE SCALE GENOMIC DNA]</scope>
    <source>
        <strain evidence="9 10">KCTC 9944</strain>
    </source>
</reference>
<feature type="domain" description="ResB-like" evidence="8">
    <location>
        <begin position="45"/>
        <end position="515"/>
    </location>
</feature>
<evidence type="ECO:0000256" key="5">
    <source>
        <dbReference type="ARBA" id="ARBA00023136"/>
    </source>
</evidence>
<feature type="transmembrane region" description="Helical" evidence="7">
    <location>
        <begin position="199"/>
        <end position="220"/>
    </location>
</feature>
<keyword evidence="3" id="KW-0201">Cytochrome c-type biogenesis</keyword>
<gene>
    <name evidence="9" type="primary">ccsB_2</name>
    <name evidence="9" type="ORF">ENKNEFLB_04147</name>
</gene>
<feature type="compositionally biased region" description="Low complexity" evidence="6">
    <location>
        <begin position="539"/>
        <end position="549"/>
    </location>
</feature>
<proteinExistence type="predicted"/>
<evidence type="ECO:0000259" key="8">
    <source>
        <dbReference type="Pfam" id="PF05140"/>
    </source>
</evidence>
<feature type="compositionally biased region" description="Pro residues" evidence="6">
    <location>
        <begin position="15"/>
        <end position="24"/>
    </location>
</feature>
<comment type="subcellular location">
    <subcellularLocation>
        <location evidence="1">Membrane</location>
        <topology evidence="1">Multi-pass membrane protein</topology>
    </subcellularLocation>
</comment>
<dbReference type="PANTHER" id="PTHR31566">
    <property type="entry name" value="CYTOCHROME C BIOGENESIS PROTEIN CCS1, CHLOROPLASTIC"/>
    <property type="match status" value="1"/>
</dbReference>
<accession>A0ABX8EP39</accession>
<dbReference type="PANTHER" id="PTHR31566:SF0">
    <property type="entry name" value="CYTOCHROME C BIOGENESIS PROTEIN CCS1, CHLOROPLASTIC"/>
    <property type="match status" value="1"/>
</dbReference>
<name>A0ABX8EP39_9ACTN</name>
<keyword evidence="5 7" id="KW-0472">Membrane</keyword>
<evidence type="ECO:0000256" key="2">
    <source>
        <dbReference type="ARBA" id="ARBA00022692"/>
    </source>
</evidence>
<dbReference type="Pfam" id="PF05140">
    <property type="entry name" value="ResB"/>
    <property type="match status" value="1"/>
</dbReference>
<evidence type="ECO:0000313" key="9">
    <source>
        <dbReference type="EMBL" id="QVT81730.1"/>
    </source>
</evidence>
<feature type="transmembrane region" description="Helical" evidence="7">
    <location>
        <begin position="102"/>
        <end position="124"/>
    </location>
</feature>
<sequence length="560" mass="60559">MSTDVQTQPAAGSQPEPPQAPPARRPGELGIRELGRWSWRQLTSMRTALVLLLLLALAAVPGSVVPQDSVDSLAASRWRDAHPTLAPIYERLGLFSVYDSPWFSAIYLLLVVSLIGCIVPRTFVYWRGLRAKPPAAPRNLARLPEHAAYRVSASPHTVLEDARRELRRRRYRVRVDDDAGPEGGWVAAERGYLREAGNLLFHVSVIVVMVGFGLGGLFGYQGGVIVIQGTGFANNLSQYDDFNPGSLFEPTDMEPFSFTLDDFSAEWIESGAGRGMARGFQADLSYQEDPDAETEQYDLRVNHPLSIGDTDVFLIGHGYAPVITVRDPDGEVMYSQPVVFLPQDQGLLSYGVAKSTLSDPDVGLEGLFYPTFVMIDGDPVNVMGDDRNPTLSMEVFAGDLGLDDGSPQSIYVLDKDGAPKVTEEDGSRYRLDLQPGQTADLPDDLGSVTFEGVEPWARVQISQTPGKELALAGVVLALIGLLGSLFIRPRRIWVRARKADQGGGSMVEVAVLRRSSAGPEPDDQDAGPDELDKLVAALGGPADGTARGAGRAGRAGEDES</sequence>
<evidence type="ECO:0000256" key="6">
    <source>
        <dbReference type="SAM" id="MobiDB-lite"/>
    </source>
</evidence>
<evidence type="ECO:0000256" key="3">
    <source>
        <dbReference type="ARBA" id="ARBA00022748"/>
    </source>
</evidence>
<dbReference type="EMBL" id="CP075371">
    <property type="protein sequence ID" value="QVT81730.1"/>
    <property type="molecule type" value="Genomic_DNA"/>
</dbReference>
<dbReference type="InterPro" id="IPR007816">
    <property type="entry name" value="ResB-like_domain"/>
</dbReference>
<organism evidence="9 10">
    <name type="scientific">Nocardioides aquaticus</name>
    <dbReference type="NCBI Taxonomy" id="160826"/>
    <lineage>
        <taxon>Bacteria</taxon>
        <taxon>Bacillati</taxon>
        <taxon>Actinomycetota</taxon>
        <taxon>Actinomycetes</taxon>
        <taxon>Propionibacteriales</taxon>
        <taxon>Nocardioidaceae</taxon>
        <taxon>Nocardioides</taxon>
    </lineage>
</organism>
<keyword evidence="4 7" id="KW-1133">Transmembrane helix</keyword>
<evidence type="ECO:0000256" key="4">
    <source>
        <dbReference type="ARBA" id="ARBA00022989"/>
    </source>
</evidence>
<feature type="region of interest" description="Disordered" evidence="6">
    <location>
        <begin position="1"/>
        <end position="26"/>
    </location>
</feature>